<evidence type="ECO:0000313" key="2">
    <source>
        <dbReference type="EMBL" id="KKK89387.1"/>
    </source>
</evidence>
<accession>A0A0F8Z6N4</accession>
<protein>
    <submittedName>
        <fullName evidence="2">Uncharacterized protein</fullName>
    </submittedName>
</protein>
<proteinExistence type="predicted"/>
<dbReference type="AlphaFoldDB" id="A0A0F8Z6N4"/>
<reference evidence="2" key="1">
    <citation type="journal article" date="2015" name="Nature">
        <title>Complex archaea that bridge the gap between prokaryotes and eukaryotes.</title>
        <authorList>
            <person name="Spang A."/>
            <person name="Saw J.H."/>
            <person name="Jorgensen S.L."/>
            <person name="Zaremba-Niedzwiedzka K."/>
            <person name="Martijn J."/>
            <person name="Lind A.E."/>
            <person name="van Eijk R."/>
            <person name="Schleper C."/>
            <person name="Guy L."/>
            <person name="Ettema T.J."/>
        </authorList>
    </citation>
    <scope>NUCLEOTIDE SEQUENCE</scope>
</reference>
<name>A0A0F8Z6N4_9ZZZZ</name>
<feature type="non-terminal residue" evidence="2">
    <location>
        <position position="143"/>
    </location>
</feature>
<sequence>MPEKKKGENGKDGDDLDLSKNPVIVELGKAIKGLGALVTQQSAASVKTNENLTALVESIKSGDLGGGKKKEPDGEPDPDALDDLDNAALVPLVLSEVGKLLDAKLKTLDTKIGQTDQGIADDKIEKEFKALVLTNPDLFEWSG</sequence>
<feature type="region of interest" description="Disordered" evidence="1">
    <location>
        <begin position="61"/>
        <end position="80"/>
    </location>
</feature>
<evidence type="ECO:0000256" key="1">
    <source>
        <dbReference type="SAM" id="MobiDB-lite"/>
    </source>
</evidence>
<dbReference type="EMBL" id="LAZR01049553">
    <property type="protein sequence ID" value="KKK89387.1"/>
    <property type="molecule type" value="Genomic_DNA"/>
</dbReference>
<organism evidence="2">
    <name type="scientific">marine sediment metagenome</name>
    <dbReference type="NCBI Taxonomy" id="412755"/>
    <lineage>
        <taxon>unclassified sequences</taxon>
        <taxon>metagenomes</taxon>
        <taxon>ecological metagenomes</taxon>
    </lineage>
</organism>
<comment type="caution">
    <text evidence="2">The sequence shown here is derived from an EMBL/GenBank/DDBJ whole genome shotgun (WGS) entry which is preliminary data.</text>
</comment>
<gene>
    <name evidence="2" type="ORF">LCGC14_2733640</name>
</gene>